<dbReference type="AlphaFoldDB" id="A0A2I0L940"/>
<protein>
    <submittedName>
        <fullName evidence="2">Uncharacterized protein</fullName>
    </submittedName>
</protein>
<feature type="compositionally biased region" description="Polar residues" evidence="1">
    <location>
        <begin position="152"/>
        <end position="166"/>
    </location>
</feature>
<dbReference type="EMBL" id="PGOL01000111">
    <property type="protein sequence ID" value="PKI76646.1"/>
    <property type="molecule type" value="Genomic_DNA"/>
</dbReference>
<keyword evidence="3" id="KW-1185">Reference proteome</keyword>
<dbReference type="Proteomes" id="UP000233551">
    <property type="component" value="Unassembled WGS sequence"/>
</dbReference>
<evidence type="ECO:0000313" key="2">
    <source>
        <dbReference type="EMBL" id="PKI76646.1"/>
    </source>
</evidence>
<proteinExistence type="predicted"/>
<name>A0A2I0L940_PUNGR</name>
<comment type="caution">
    <text evidence="2">The sequence shown here is derived from an EMBL/GenBank/DDBJ whole genome shotgun (WGS) entry which is preliminary data.</text>
</comment>
<gene>
    <name evidence="2" type="ORF">CRG98_002955</name>
</gene>
<evidence type="ECO:0000256" key="1">
    <source>
        <dbReference type="SAM" id="MobiDB-lite"/>
    </source>
</evidence>
<evidence type="ECO:0000313" key="3">
    <source>
        <dbReference type="Proteomes" id="UP000233551"/>
    </source>
</evidence>
<accession>A0A2I0L940</accession>
<sequence>MANRSPRGLTLRLSKAGPICIVKAKFFTGHPGNPKLKDRIRPQVRLDFKIPAQGFAPRVRSPGLSRLLTSCTGGSVPTFKFLPRGLSLGSVPTFRFLHRDPPSGFILTFKVLHRGPPSGFVPTFKFLHKGPPPGPSRILNSRTRGPPPESTRLLNSYTGVRSPGSS</sequence>
<reference evidence="2 3" key="1">
    <citation type="submission" date="2017-11" db="EMBL/GenBank/DDBJ databases">
        <title>De-novo sequencing of pomegranate (Punica granatum L.) genome.</title>
        <authorList>
            <person name="Akparov Z."/>
            <person name="Amiraslanov A."/>
            <person name="Hajiyeva S."/>
            <person name="Abbasov M."/>
            <person name="Kaur K."/>
            <person name="Hamwieh A."/>
            <person name="Solovyev V."/>
            <person name="Salamov A."/>
            <person name="Braich B."/>
            <person name="Kosarev P."/>
            <person name="Mahmoud A."/>
            <person name="Hajiyev E."/>
            <person name="Babayeva S."/>
            <person name="Izzatullayeva V."/>
            <person name="Mammadov A."/>
            <person name="Mammadov A."/>
            <person name="Sharifova S."/>
            <person name="Ojaghi J."/>
            <person name="Eynullazada K."/>
            <person name="Bayramov B."/>
            <person name="Abdulazimova A."/>
            <person name="Shahmuradov I."/>
        </authorList>
    </citation>
    <scope>NUCLEOTIDE SEQUENCE [LARGE SCALE GENOMIC DNA]</scope>
    <source>
        <strain evidence="3">cv. AG2017</strain>
        <tissue evidence="2">Leaf</tissue>
    </source>
</reference>
<feature type="region of interest" description="Disordered" evidence="1">
    <location>
        <begin position="129"/>
        <end position="166"/>
    </location>
</feature>
<organism evidence="2 3">
    <name type="scientific">Punica granatum</name>
    <name type="common">Pomegranate</name>
    <dbReference type="NCBI Taxonomy" id="22663"/>
    <lineage>
        <taxon>Eukaryota</taxon>
        <taxon>Viridiplantae</taxon>
        <taxon>Streptophyta</taxon>
        <taxon>Embryophyta</taxon>
        <taxon>Tracheophyta</taxon>
        <taxon>Spermatophyta</taxon>
        <taxon>Magnoliopsida</taxon>
        <taxon>eudicotyledons</taxon>
        <taxon>Gunneridae</taxon>
        <taxon>Pentapetalae</taxon>
        <taxon>rosids</taxon>
        <taxon>malvids</taxon>
        <taxon>Myrtales</taxon>
        <taxon>Lythraceae</taxon>
        <taxon>Punica</taxon>
    </lineage>
</organism>